<reference evidence="5" key="2">
    <citation type="submission" date="2022-01" db="EMBL/GenBank/DDBJ databases">
        <authorList>
            <person name="Yamashiro T."/>
            <person name="Shiraishi A."/>
            <person name="Satake H."/>
            <person name="Nakayama K."/>
        </authorList>
    </citation>
    <scope>NUCLEOTIDE SEQUENCE</scope>
</reference>
<feature type="coiled-coil region" evidence="1">
    <location>
        <begin position="183"/>
        <end position="213"/>
    </location>
</feature>
<dbReference type="Pfam" id="PF25597">
    <property type="entry name" value="SH3_retrovirus"/>
    <property type="match status" value="1"/>
</dbReference>
<dbReference type="EMBL" id="BQNB010020719">
    <property type="protein sequence ID" value="GJT98907.1"/>
    <property type="molecule type" value="Genomic_DNA"/>
</dbReference>
<dbReference type="PANTHER" id="PTHR11439">
    <property type="entry name" value="GAG-POL-RELATED RETROTRANSPOSON"/>
    <property type="match status" value="1"/>
</dbReference>
<comment type="caution">
    <text evidence="5">The sequence shown here is derived from an EMBL/GenBank/DDBJ whole genome shotgun (WGS) entry which is preliminary data.</text>
</comment>
<dbReference type="InterPro" id="IPR013103">
    <property type="entry name" value="RVT_2"/>
</dbReference>
<feature type="domain" description="Retroviral polymerase SH3-like" evidence="4">
    <location>
        <begin position="531"/>
        <end position="576"/>
    </location>
</feature>
<evidence type="ECO:0000313" key="5">
    <source>
        <dbReference type="EMBL" id="GJT98907.1"/>
    </source>
</evidence>
<proteinExistence type="predicted"/>
<feature type="region of interest" description="Disordered" evidence="2">
    <location>
        <begin position="632"/>
        <end position="680"/>
    </location>
</feature>
<dbReference type="CDD" id="cd09272">
    <property type="entry name" value="RNase_HI_RT_Ty1"/>
    <property type="match status" value="1"/>
</dbReference>
<gene>
    <name evidence="5" type="ORF">Tco_1094425</name>
</gene>
<dbReference type="PANTHER" id="PTHR11439:SF495">
    <property type="entry name" value="REVERSE TRANSCRIPTASE, RNA-DEPENDENT DNA POLYMERASE-RELATED"/>
    <property type="match status" value="1"/>
</dbReference>
<sequence>MAVLESCPKHNMVAYLKKTDGNVEFHEIIDFLTRSSIHYALTVTAQAAEIQSLKAQVKKLKKQARPFILHHKAWLRTVKRKKPTLSTKGESTAQQQSTDRQDEGTDMPKVSTARTKLSTDKFKEDDETIAQVLLNMSQAKAVLKEKEKGSKKRIEEDEESDTESEEITEAKKKFDQIAHDEEVARKIQEEWEAEEERKRLTEEEATKTALSNEYDFIQARIEAEDFSSNEIQFRNQMMTYLKHVGNKKHADLKTKSFDEIKALYEKVTYDIYNAFLECTNAFIENGFLWDDMEDLKDPIEVMEQGVLTYLLLVKSRCPGLKSSCKDTFKDPHMPITTAKEKAQRRLEVKARSTLMMGIPNENQLQKLVSQLELLGEKISQEDVNQKLLRSLSPEWNTHAVVWRNKADLDTMSMDDLYNNPSVWNQKFKGWSKPQVQVHRTWLFLKWSATTATRGDILLGSAELQEIKTTRTRKAQEGVCCGKTSTSTAFVSCCVWWIMTRVDQGKRKGYLCLMAILSTQRCLVPILNTIDYLGKLDGKVDESFFVGYALKCKAFRVFNSKTRIVEENLHIRFSESTPNAVGSGPDWLFDIDALTRTMNYEPIVTCTQSNGFVGTEPVKDYILLPLWTVDPPFSQDPKSSHDDGSKPSSDDGKNVDEDPRKYSECNDQEKEDNVNSTNNVNVASTNEFNVVGEKTSIELSFDPNMPALEDDSIFDFIRDDKDDGVVADMNNLDTIIKVSPNLTTRIHKDHPLDQVIGDLQSATQIRKMSKNLKEHFYVDDIIFGSTKKELCNAFEKLMHENFQMSSIGELIFFLGLQVQQKKDGIFISQDKYVVEIIKKFGFTKVKTASTPMETQKPLLNDEDGEEVDVHMYSSMIGSLMYLTTSRPDIMFAVCACARYQVNPKVSHLHAMKRIFRYLKGQPKLGLWYPKDSPFDLVAYTDNDYAGASLDRKSTIGGCQFLRCRLISWQCKKQTVVANSTTEAEYVATSSCYGQVLWIQNQLLDYGYNFIHTKIFIDNNSTICIIKNPVFH</sequence>
<dbReference type="Proteomes" id="UP001151760">
    <property type="component" value="Unassembled WGS sequence"/>
</dbReference>
<keyword evidence="1" id="KW-0175">Coiled coil</keyword>
<evidence type="ECO:0000256" key="2">
    <source>
        <dbReference type="SAM" id="MobiDB-lite"/>
    </source>
</evidence>
<reference evidence="5" key="1">
    <citation type="journal article" date="2022" name="Int. J. Mol. Sci.">
        <title>Draft Genome of Tanacetum Coccineum: Genomic Comparison of Closely Related Tanacetum-Family Plants.</title>
        <authorList>
            <person name="Yamashiro T."/>
            <person name="Shiraishi A."/>
            <person name="Nakayama K."/>
            <person name="Satake H."/>
        </authorList>
    </citation>
    <scope>NUCLEOTIDE SEQUENCE</scope>
</reference>
<feature type="compositionally biased region" description="Basic and acidic residues" evidence="2">
    <location>
        <begin position="144"/>
        <end position="155"/>
    </location>
</feature>
<feature type="compositionally biased region" description="Acidic residues" evidence="2">
    <location>
        <begin position="156"/>
        <end position="167"/>
    </location>
</feature>
<feature type="domain" description="Reverse transcriptase Ty1/copia-type" evidence="3">
    <location>
        <begin position="771"/>
        <end position="852"/>
    </location>
</feature>
<evidence type="ECO:0000313" key="6">
    <source>
        <dbReference type="Proteomes" id="UP001151760"/>
    </source>
</evidence>
<organism evidence="5 6">
    <name type="scientific">Tanacetum coccineum</name>
    <dbReference type="NCBI Taxonomy" id="301880"/>
    <lineage>
        <taxon>Eukaryota</taxon>
        <taxon>Viridiplantae</taxon>
        <taxon>Streptophyta</taxon>
        <taxon>Embryophyta</taxon>
        <taxon>Tracheophyta</taxon>
        <taxon>Spermatophyta</taxon>
        <taxon>Magnoliopsida</taxon>
        <taxon>eudicotyledons</taxon>
        <taxon>Gunneridae</taxon>
        <taxon>Pentapetalae</taxon>
        <taxon>asterids</taxon>
        <taxon>campanulids</taxon>
        <taxon>Asterales</taxon>
        <taxon>Asteraceae</taxon>
        <taxon>Asteroideae</taxon>
        <taxon>Anthemideae</taxon>
        <taxon>Anthemidinae</taxon>
        <taxon>Tanacetum</taxon>
    </lineage>
</organism>
<feature type="region of interest" description="Disordered" evidence="2">
    <location>
        <begin position="79"/>
        <end position="113"/>
    </location>
</feature>
<evidence type="ECO:0000256" key="1">
    <source>
        <dbReference type="SAM" id="Coils"/>
    </source>
</evidence>
<dbReference type="InterPro" id="IPR057670">
    <property type="entry name" value="SH3_retrovirus"/>
</dbReference>
<accession>A0ABQ5IHK2</accession>
<evidence type="ECO:0000259" key="4">
    <source>
        <dbReference type="Pfam" id="PF25597"/>
    </source>
</evidence>
<evidence type="ECO:0000259" key="3">
    <source>
        <dbReference type="Pfam" id="PF07727"/>
    </source>
</evidence>
<keyword evidence="6" id="KW-1185">Reference proteome</keyword>
<name>A0ABQ5IHK2_9ASTR</name>
<dbReference type="Pfam" id="PF07727">
    <property type="entry name" value="RVT_2"/>
    <property type="match status" value="1"/>
</dbReference>
<dbReference type="InterPro" id="IPR043502">
    <property type="entry name" value="DNA/RNA_pol_sf"/>
</dbReference>
<feature type="compositionally biased region" description="Polar residues" evidence="2">
    <location>
        <begin position="84"/>
        <end position="98"/>
    </location>
</feature>
<protein>
    <submittedName>
        <fullName evidence="5">Uncharacterized mitochondrial protein-like protein</fullName>
    </submittedName>
</protein>
<feature type="region of interest" description="Disordered" evidence="2">
    <location>
        <begin position="144"/>
        <end position="168"/>
    </location>
</feature>
<feature type="compositionally biased region" description="Basic and acidic residues" evidence="2">
    <location>
        <begin position="637"/>
        <end position="672"/>
    </location>
</feature>
<dbReference type="SUPFAM" id="SSF56672">
    <property type="entry name" value="DNA/RNA polymerases"/>
    <property type="match status" value="1"/>
</dbReference>
<dbReference type="Pfam" id="PF14223">
    <property type="entry name" value="Retrotran_gag_2"/>
    <property type="match status" value="1"/>
</dbReference>